<proteinExistence type="predicted"/>
<keyword evidence="2" id="KW-1185">Reference proteome</keyword>
<dbReference type="Pfam" id="PF06252">
    <property type="entry name" value="GemA"/>
    <property type="match status" value="1"/>
</dbReference>
<accession>A0ABU2WF54</accession>
<comment type="caution">
    <text evidence="1">The sequence shown here is derived from an EMBL/GenBank/DDBJ whole genome shotgun (WGS) entry which is preliminary data.</text>
</comment>
<dbReference type="InterPro" id="IPR009363">
    <property type="entry name" value="Phage_Mu_Gp16"/>
</dbReference>
<reference evidence="1 2" key="1">
    <citation type="submission" date="2023-09" db="EMBL/GenBank/DDBJ databases">
        <authorList>
            <person name="Rey-Velasco X."/>
        </authorList>
    </citation>
    <scope>NUCLEOTIDE SEQUENCE [LARGE SCALE GENOMIC DNA]</scope>
    <source>
        <strain evidence="1 2">W345</strain>
    </source>
</reference>
<dbReference type="EMBL" id="JAVRIC010000004">
    <property type="protein sequence ID" value="MDT0496503.1"/>
    <property type="molecule type" value="Genomic_DNA"/>
</dbReference>
<name>A0ABU2WF54_9GAMM</name>
<evidence type="ECO:0000313" key="1">
    <source>
        <dbReference type="EMBL" id="MDT0496503.1"/>
    </source>
</evidence>
<protein>
    <submittedName>
        <fullName evidence="1">Regulatory protein GemA</fullName>
    </submittedName>
</protein>
<sequence>MNRQADPRRRELARIHILAGLLGLDRDQYEAMLWSVGRVESSVRLDSQGRAQVIAHLEAHAKTRGLSLRAKPRQRPADGKARLVAKVRALLINATPRRNDAYADGMSKRMFGIEKFTWCDPGQLHKLIAALQIDRTRREERTQ</sequence>
<evidence type="ECO:0000313" key="2">
    <source>
        <dbReference type="Proteomes" id="UP001254608"/>
    </source>
</evidence>
<organism evidence="1 2">
    <name type="scientific">Banduia mediterranea</name>
    <dbReference type="NCBI Taxonomy" id="3075609"/>
    <lineage>
        <taxon>Bacteria</taxon>
        <taxon>Pseudomonadati</taxon>
        <taxon>Pseudomonadota</taxon>
        <taxon>Gammaproteobacteria</taxon>
        <taxon>Nevskiales</taxon>
        <taxon>Algiphilaceae</taxon>
        <taxon>Banduia</taxon>
    </lineage>
</organism>
<dbReference type="RefSeq" id="WP_311363895.1">
    <property type="nucleotide sequence ID" value="NZ_JAVRIC010000004.1"/>
</dbReference>
<dbReference type="Proteomes" id="UP001254608">
    <property type="component" value="Unassembled WGS sequence"/>
</dbReference>
<gene>
    <name evidence="1" type="ORF">RM530_03870</name>
</gene>